<keyword evidence="4 6" id="KW-1133">Transmembrane helix</keyword>
<proteinExistence type="predicted"/>
<dbReference type="PANTHER" id="PTHR30086">
    <property type="entry name" value="ARGININE EXPORTER PROTEIN ARGO"/>
    <property type="match status" value="1"/>
</dbReference>
<comment type="subcellular location">
    <subcellularLocation>
        <location evidence="1">Cell membrane</location>
        <topology evidence="1">Multi-pass membrane protein</topology>
    </subcellularLocation>
</comment>
<dbReference type="GO" id="GO:0005886">
    <property type="term" value="C:plasma membrane"/>
    <property type="evidence" value="ECO:0007669"/>
    <property type="project" value="UniProtKB-SubCell"/>
</dbReference>
<keyword evidence="2" id="KW-1003">Cell membrane</keyword>
<dbReference type="EMBL" id="JBHUDC010000005">
    <property type="protein sequence ID" value="MFD1513617.1"/>
    <property type="molecule type" value="Genomic_DNA"/>
</dbReference>
<evidence type="ECO:0000256" key="2">
    <source>
        <dbReference type="ARBA" id="ARBA00022475"/>
    </source>
</evidence>
<evidence type="ECO:0000256" key="6">
    <source>
        <dbReference type="SAM" id="Phobius"/>
    </source>
</evidence>
<feature type="transmembrane region" description="Helical" evidence="6">
    <location>
        <begin position="72"/>
        <end position="92"/>
    </location>
</feature>
<evidence type="ECO:0000313" key="8">
    <source>
        <dbReference type="Proteomes" id="UP001597187"/>
    </source>
</evidence>
<dbReference type="Proteomes" id="UP001597187">
    <property type="component" value="Unassembled WGS sequence"/>
</dbReference>
<accession>A0ABD6AVN8</accession>
<gene>
    <name evidence="7" type="ORF">ACFSBT_10030</name>
</gene>
<keyword evidence="3 6" id="KW-0812">Transmembrane</keyword>
<reference evidence="7 8" key="1">
    <citation type="journal article" date="2019" name="Int. J. Syst. Evol. Microbiol.">
        <title>The Global Catalogue of Microorganisms (GCM) 10K type strain sequencing project: providing services to taxonomists for standard genome sequencing and annotation.</title>
        <authorList>
            <consortium name="The Broad Institute Genomics Platform"/>
            <consortium name="The Broad Institute Genome Sequencing Center for Infectious Disease"/>
            <person name="Wu L."/>
            <person name="Ma J."/>
        </authorList>
    </citation>
    <scope>NUCLEOTIDE SEQUENCE [LARGE SCALE GENOMIC DNA]</scope>
    <source>
        <strain evidence="7 8">CGMCC 1.12563</strain>
    </source>
</reference>
<protein>
    <submittedName>
        <fullName evidence="7">LysE family translocator</fullName>
    </submittedName>
</protein>
<comment type="caution">
    <text evidence="7">The sequence shown here is derived from an EMBL/GenBank/DDBJ whole genome shotgun (WGS) entry which is preliminary data.</text>
</comment>
<dbReference type="RefSeq" id="WP_250873594.1">
    <property type="nucleotide sequence ID" value="NZ_JALXFV010000005.1"/>
</dbReference>
<sequence length="222" mass="22056">MVAVETLVAFVPAALALILAPGPDTVYVLSRGVGDGRATGFRAACGVATGVLVHTAVVVLGLAALLRTVPTAYLVVKYLGAAYLLVLGVRALTGGDDGGFGAATDATDSTDTSGATDSTATGGYGRGLLVNVLNPKVALFFLAFLPQFVPSGDPVGLAALGGTYALLTVVYLGVVAVGADSVADRLVGHERALERASGVVLVAFGLLTLSEDALGGSSTPPN</sequence>
<dbReference type="Pfam" id="PF01810">
    <property type="entry name" value="LysE"/>
    <property type="match status" value="1"/>
</dbReference>
<evidence type="ECO:0000256" key="4">
    <source>
        <dbReference type="ARBA" id="ARBA00022989"/>
    </source>
</evidence>
<keyword evidence="8" id="KW-1185">Reference proteome</keyword>
<dbReference type="AlphaFoldDB" id="A0ABD6AVN8"/>
<feature type="transmembrane region" description="Helical" evidence="6">
    <location>
        <begin position="41"/>
        <end position="66"/>
    </location>
</feature>
<keyword evidence="5 6" id="KW-0472">Membrane</keyword>
<name>A0ABD6AVN8_9EURY</name>
<dbReference type="PANTHER" id="PTHR30086:SF20">
    <property type="entry name" value="ARGININE EXPORTER PROTEIN ARGO-RELATED"/>
    <property type="match status" value="1"/>
</dbReference>
<dbReference type="InterPro" id="IPR001123">
    <property type="entry name" value="LeuE-type"/>
</dbReference>
<organism evidence="7 8">
    <name type="scientific">Halomarina rubra</name>
    <dbReference type="NCBI Taxonomy" id="2071873"/>
    <lineage>
        <taxon>Archaea</taxon>
        <taxon>Methanobacteriati</taxon>
        <taxon>Methanobacteriota</taxon>
        <taxon>Stenosarchaea group</taxon>
        <taxon>Halobacteria</taxon>
        <taxon>Halobacteriales</taxon>
        <taxon>Natronomonadaceae</taxon>
        <taxon>Halomarina</taxon>
    </lineage>
</organism>
<evidence type="ECO:0000313" key="7">
    <source>
        <dbReference type="EMBL" id="MFD1513617.1"/>
    </source>
</evidence>
<dbReference type="PIRSF" id="PIRSF006324">
    <property type="entry name" value="LeuE"/>
    <property type="match status" value="1"/>
</dbReference>
<evidence type="ECO:0000256" key="1">
    <source>
        <dbReference type="ARBA" id="ARBA00004651"/>
    </source>
</evidence>
<feature type="transmembrane region" description="Helical" evidence="6">
    <location>
        <begin position="6"/>
        <end position="29"/>
    </location>
</feature>
<feature type="transmembrane region" description="Helical" evidence="6">
    <location>
        <begin position="155"/>
        <end position="180"/>
    </location>
</feature>
<evidence type="ECO:0000256" key="5">
    <source>
        <dbReference type="ARBA" id="ARBA00023136"/>
    </source>
</evidence>
<evidence type="ECO:0000256" key="3">
    <source>
        <dbReference type="ARBA" id="ARBA00022692"/>
    </source>
</evidence>